<sequence length="331" mass="36406">MYRLRIASRLLALTGLVLLAGCASTPPWPEPESEAGKPVLPNRVLLEDVPFYAQEKYQCGPASLAMMLNSQGLETDPDVLNELVYIPAREGSLQVEMVAGARSHNMVVYPLEPKLEAVLEEVSAGNPVLVMQNLLIDWWPQWHFAVVVGFDSDDETIILNTDTRKQHAMPYKAFHATWSRAERWAVVVLPPEQIPATAEPLTFLRAAHDLESTGHTRAALSAYQTAEQTWPKQPAPIMAQGNLAYGQQQWSGAVVHFRRVVEQFPDYAEGWNNLAYTLEQADCPVQATAALSCARSLSPERFGKEEAAFGTGQTGDGENCPALPSCPVPTQ</sequence>
<accession>A0A1I5AB01</accession>
<evidence type="ECO:0000256" key="1">
    <source>
        <dbReference type="SAM" id="MobiDB-lite"/>
    </source>
</evidence>
<dbReference type="Pfam" id="PF13529">
    <property type="entry name" value="Peptidase_C39_2"/>
    <property type="match status" value="1"/>
</dbReference>
<evidence type="ECO:0000256" key="2">
    <source>
        <dbReference type="SAM" id="SignalP"/>
    </source>
</evidence>
<dbReference type="InterPro" id="IPR039564">
    <property type="entry name" value="Peptidase_C39-like"/>
</dbReference>
<dbReference type="Gene3D" id="3.90.70.10">
    <property type="entry name" value="Cysteine proteinases"/>
    <property type="match status" value="1"/>
</dbReference>
<dbReference type="InterPro" id="IPR039563">
    <property type="entry name" value="Peptidase_C39_single_dom"/>
</dbReference>
<reference evidence="5" key="1">
    <citation type="submission" date="2016-10" db="EMBL/GenBank/DDBJ databases">
        <authorList>
            <person name="Varghese N."/>
            <person name="Submissions S."/>
        </authorList>
    </citation>
    <scope>NUCLEOTIDE SEQUENCE [LARGE SCALE GENOMIC DNA]</scope>
    <source>
        <strain evidence="5">CGMCC 1.6775</strain>
    </source>
</reference>
<dbReference type="PROSITE" id="PS51257">
    <property type="entry name" value="PROKAR_LIPOPROTEIN"/>
    <property type="match status" value="1"/>
</dbReference>
<name>A0A1I5AB01_9GAMM</name>
<protein>
    <submittedName>
        <fullName evidence="4">Peptidase_C39 like family protein</fullName>
    </submittedName>
</protein>
<dbReference type="SUPFAM" id="SSF48452">
    <property type="entry name" value="TPR-like"/>
    <property type="match status" value="1"/>
</dbReference>
<evidence type="ECO:0000313" key="4">
    <source>
        <dbReference type="EMBL" id="SFN59616.1"/>
    </source>
</evidence>
<feature type="region of interest" description="Disordered" evidence="1">
    <location>
        <begin position="308"/>
        <end position="331"/>
    </location>
</feature>
<evidence type="ECO:0000313" key="5">
    <source>
        <dbReference type="Proteomes" id="UP000199339"/>
    </source>
</evidence>
<dbReference type="NCBIfam" id="NF033920">
    <property type="entry name" value="C39_PA2778_fam"/>
    <property type="match status" value="1"/>
</dbReference>
<gene>
    <name evidence="4" type="ORF">SAMN04487961_3456</name>
</gene>
<dbReference type="InterPro" id="IPR019734">
    <property type="entry name" value="TPR_rpt"/>
</dbReference>
<keyword evidence="2" id="KW-0732">Signal</keyword>
<organism evidence="4 5">
    <name type="scientific">Marinobacter pelagius</name>
    <dbReference type="NCBI Taxonomy" id="379482"/>
    <lineage>
        <taxon>Bacteria</taxon>
        <taxon>Pseudomonadati</taxon>
        <taxon>Pseudomonadota</taxon>
        <taxon>Gammaproteobacteria</taxon>
        <taxon>Pseudomonadales</taxon>
        <taxon>Marinobacteraceae</taxon>
        <taxon>Marinobacter</taxon>
    </lineage>
</organism>
<dbReference type="CDD" id="cd02549">
    <property type="entry name" value="Peptidase_C39A"/>
    <property type="match status" value="1"/>
</dbReference>
<feature type="signal peptide" evidence="2">
    <location>
        <begin position="1"/>
        <end position="19"/>
    </location>
</feature>
<keyword evidence="5" id="KW-1185">Reference proteome</keyword>
<dbReference type="SMART" id="SM00028">
    <property type="entry name" value="TPR"/>
    <property type="match status" value="3"/>
</dbReference>
<feature type="domain" description="Peptidase C39-like" evidence="3">
    <location>
        <begin position="48"/>
        <end position="160"/>
    </location>
</feature>
<dbReference type="OrthoDB" id="5611441at2"/>
<dbReference type="RefSeq" id="WP_092006726.1">
    <property type="nucleotide sequence ID" value="NZ_FOUR01000011.1"/>
</dbReference>
<proteinExistence type="predicted"/>
<dbReference type="EMBL" id="FOUR01000011">
    <property type="protein sequence ID" value="SFN59616.1"/>
    <property type="molecule type" value="Genomic_DNA"/>
</dbReference>
<dbReference type="Proteomes" id="UP000199339">
    <property type="component" value="Unassembled WGS sequence"/>
</dbReference>
<dbReference type="InterPro" id="IPR011990">
    <property type="entry name" value="TPR-like_helical_dom_sf"/>
</dbReference>
<dbReference type="Gene3D" id="1.25.40.10">
    <property type="entry name" value="Tetratricopeptide repeat domain"/>
    <property type="match status" value="1"/>
</dbReference>
<feature type="chain" id="PRO_5011785274" evidence="2">
    <location>
        <begin position="20"/>
        <end position="331"/>
    </location>
</feature>
<evidence type="ECO:0000259" key="3">
    <source>
        <dbReference type="Pfam" id="PF13529"/>
    </source>
</evidence>
<dbReference type="AlphaFoldDB" id="A0A1I5AB01"/>